<dbReference type="GO" id="GO:0022627">
    <property type="term" value="C:cytosolic small ribosomal subunit"/>
    <property type="evidence" value="ECO:0007669"/>
    <property type="project" value="TreeGrafter"/>
</dbReference>
<dbReference type="KEGG" id="thf:MA03_07335"/>
<sequence>MPKKRKSRGRHKGGKGKEDLVQCDECGALIPRSKAVKITKPVVAVDPQLVKELRDKGAIIPQYTVTKYLCLRCAIHRGIIKIRPEDERKKENIKWNFF</sequence>
<dbReference type="GO" id="GO:0003735">
    <property type="term" value="F:structural constituent of ribosome"/>
    <property type="evidence" value="ECO:0007669"/>
    <property type="project" value="InterPro"/>
</dbReference>
<dbReference type="PANTHER" id="PTHR12538:SF0">
    <property type="entry name" value="40S RIBOSOMAL PROTEIN S26"/>
    <property type="match status" value="1"/>
</dbReference>
<keyword evidence="2" id="KW-0687">Ribonucleoprotein</keyword>
<protein>
    <submittedName>
        <fullName evidence="3">30S ribosomal protein S26</fullName>
    </submittedName>
</protein>
<dbReference type="PANTHER" id="PTHR12538">
    <property type="entry name" value="40S RIBOSOMAL PROTEIN S26"/>
    <property type="match status" value="1"/>
</dbReference>
<dbReference type="InterPro" id="IPR038551">
    <property type="entry name" value="Ribosomal_eS26_sf"/>
</dbReference>
<dbReference type="GO" id="GO:0003729">
    <property type="term" value="F:mRNA binding"/>
    <property type="evidence" value="ECO:0007669"/>
    <property type="project" value="TreeGrafter"/>
</dbReference>
<dbReference type="EMBL" id="CP009961">
    <property type="protein sequence ID" value="AKG39093.1"/>
    <property type="molecule type" value="Genomic_DNA"/>
</dbReference>
<evidence type="ECO:0000313" key="3">
    <source>
        <dbReference type="EMBL" id="AKG39093.1"/>
    </source>
</evidence>
<dbReference type="GeneID" id="25402032"/>
<proteinExistence type="predicted"/>
<evidence type="ECO:0000313" key="4">
    <source>
        <dbReference type="Proteomes" id="UP000067434"/>
    </source>
</evidence>
<dbReference type="HOGENOM" id="CLU_129451_3_0_2"/>
<dbReference type="GO" id="GO:0006412">
    <property type="term" value="P:translation"/>
    <property type="evidence" value="ECO:0007669"/>
    <property type="project" value="InterPro"/>
</dbReference>
<dbReference type="Proteomes" id="UP000067434">
    <property type="component" value="Chromosome"/>
</dbReference>
<dbReference type="PATRIC" id="fig|1550241.5.peg.1518"/>
<dbReference type="InterPro" id="IPR000892">
    <property type="entry name" value="Ribosomal_eS26"/>
</dbReference>
<dbReference type="NCBIfam" id="NF006816">
    <property type="entry name" value="PRK09335.1"/>
    <property type="match status" value="1"/>
</dbReference>
<dbReference type="Gene3D" id="3.30.1740.20">
    <property type="entry name" value="Ribosomal protein S26e"/>
    <property type="match status" value="1"/>
</dbReference>
<gene>
    <name evidence="3" type="ORF">MA03_07335</name>
</gene>
<dbReference type="Pfam" id="PF01283">
    <property type="entry name" value="Ribosomal_S26e"/>
    <property type="match status" value="1"/>
</dbReference>
<keyword evidence="1 3" id="KW-0689">Ribosomal protein</keyword>
<evidence type="ECO:0000256" key="1">
    <source>
        <dbReference type="ARBA" id="ARBA00022980"/>
    </source>
</evidence>
<evidence type="ECO:0000256" key="2">
    <source>
        <dbReference type="ARBA" id="ARBA00023274"/>
    </source>
</evidence>
<dbReference type="OrthoDB" id="51292at2157"/>
<organism evidence="3 4">
    <name type="scientific">Infirmifilum uzonense</name>
    <dbReference type="NCBI Taxonomy" id="1550241"/>
    <lineage>
        <taxon>Archaea</taxon>
        <taxon>Thermoproteota</taxon>
        <taxon>Thermoprotei</taxon>
        <taxon>Thermofilales</taxon>
        <taxon>Thermofilaceae</taxon>
        <taxon>Infirmifilum</taxon>
    </lineage>
</organism>
<keyword evidence="4" id="KW-1185">Reference proteome</keyword>
<accession>A0A0F7FIB8</accession>
<dbReference type="AlphaFoldDB" id="A0A0F7FIB8"/>
<dbReference type="STRING" id="1550241.MA03_07335"/>
<dbReference type="RefSeq" id="WP_052884629.1">
    <property type="nucleotide sequence ID" value="NZ_CP009961.1"/>
</dbReference>
<reference evidence="3 4" key="1">
    <citation type="journal article" date="2015" name="Stand. Genomic Sci.">
        <title>Complete genome sequence of and proposal of Thermofilum uzonense sp. nov. a novel hyperthermophilic crenarchaeon and emended description of the genus Thermofilum.</title>
        <authorList>
            <person name="Toshchakov S.V."/>
            <person name="Korzhenkov A.A."/>
            <person name="Samarov N.I."/>
            <person name="Mazunin I.O."/>
            <person name="Mozhey O.I."/>
            <person name="Shmyr I.S."/>
            <person name="Derbikova K.S."/>
            <person name="Taranov E.A."/>
            <person name="Dominova I.N."/>
            <person name="Bonch-Osmolovskaya E.A."/>
            <person name="Patrushev M.V."/>
            <person name="Podosokorskaya O.A."/>
            <person name="Kublanov I.V."/>
        </authorList>
    </citation>
    <scope>NUCLEOTIDE SEQUENCE [LARGE SCALE GENOMIC DNA]</scope>
    <source>
        <strain evidence="3 4">1807-2</strain>
    </source>
</reference>
<name>A0A0F7FIB8_9CREN</name>